<reference evidence="2" key="1">
    <citation type="submission" date="2012-11" db="EMBL/GenBank/DDBJ databases">
        <authorList>
            <person name="Lucero-Rivera Y.E."/>
            <person name="Tovar-Ramirez D."/>
        </authorList>
    </citation>
    <scope>NUCLEOTIDE SEQUENCE [LARGE SCALE GENOMIC DNA]</scope>
    <source>
        <strain evidence="2">Araruama</strain>
    </source>
</reference>
<proteinExistence type="predicted"/>
<dbReference type="AlphaFoldDB" id="A0A1V1NW40"/>
<accession>A0A1V1NW40</accession>
<organism evidence="1 2">
    <name type="scientific">Candidatus Magnetoglobus multicellularis str. Araruama</name>
    <dbReference type="NCBI Taxonomy" id="890399"/>
    <lineage>
        <taxon>Bacteria</taxon>
        <taxon>Pseudomonadati</taxon>
        <taxon>Thermodesulfobacteriota</taxon>
        <taxon>Desulfobacteria</taxon>
        <taxon>Desulfobacterales</taxon>
        <taxon>Desulfobacteraceae</taxon>
        <taxon>Candidatus Magnetoglobus</taxon>
    </lineage>
</organism>
<comment type="caution">
    <text evidence="1">The sequence shown here is derived from an EMBL/GenBank/DDBJ whole genome shotgun (WGS) entry which is preliminary data.</text>
</comment>
<sequence>MATSTKGGRINPEGEVFKQYGEDQEFNISPDECFHLKDVQVDSVSMGKIDSYLFSNITENHAIHAVFEPIQYSIVAGSSGNGSISPSGEILVDCGQSKTFTFKPNDCYFVYNVIVDDVSKGQINEYTFSDVRSSHRINVIFKKHSYLINASAEYGGTIEPSGEFTVNCASSHIFKITPNSGFAVYDVHINGTSIGPATTYTVNNISEDLSVIAKFAAMYSINEGWNLLTLNMSPENEWSSKSLLESINQNGDVVLIQKWNNGFWKTYSAGADFGAFKIEMGKGYFLFSEKKSEWLNHGNKWDGNLYNIHMGYNLLGFSTLGAMKASELALSINESGGNITAIRRWDGSGLESYMVGTPFGDFPILSKEGYFLYSTKESTFQVSE</sequence>
<evidence type="ECO:0000313" key="1">
    <source>
        <dbReference type="EMBL" id="ETR66822.1"/>
    </source>
</evidence>
<name>A0A1V1NW40_9BACT</name>
<dbReference type="Proteomes" id="UP000189670">
    <property type="component" value="Unassembled WGS sequence"/>
</dbReference>
<gene>
    <name evidence="1" type="ORF">OMM_05467</name>
</gene>
<protein>
    <submittedName>
        <fullName evidence="1">Uncharacterized protein</fullName>
    </submittedName>
</protein>
<dbReference type="EMBL" id="ATBP01001727">
    <property type="protein sequence ID" value="ETR66822.1"/>
    <property type="molecule type" value="Genomic_DNA"/>
</dbReference>
<evidence type="ECO:0000313" key="2">
    <source>
        <dbReference type="Proteomes" id="UP000189670"/>
    </source>
</evidence>